<dbReference type="FunFam" id="3.30.930.10:FF:000007">
    <property type="entry name" value="Bifunctional glutamate/proline--tRNA ligase"/>
    <property type="match status" value="1"/>
</dbReference>
<dbReference type="InterPro" id="IPR009068">
    <property type="entry name" value="uS15_NS1_RNA-bd_sf"/>
</dbReference>
<keyword evidence="4" id="KW-0067">ATP-binding</keyword>
<accession>A0A2A2KH51</accession>
<evidence type="ECO:0000256" key="1">
    <source>
        <dbReference type="ARBA" id="ARBA00012831"/>
    </source>
</evidence>
<dbReference type="PANTHER" id="PTHR43382:SF2">
    <property type="entry name" value="BIFUNCTIONAL GLUTAMATE_PROLINE--TRNA LIGASE"/>
    <property type="match status" value="1"/>
</dbReference>
<evidence type="ECO:0000313" key="13">
    <source>
        <dbReference type="EMBL" id="PAV73356.1"/>
    </source>
</evidence>
<dbReference type="GO" id="GO:0005737">
    <property type="term" value="C:cytoplasm"/>
    <property type="evidence" value="ECO:0007669"/>
    <property type="project" value="InterPro"/>
</dbReference>
<dbReference type="CDD" id="cd00778">
    <property type="entry name" value="ProRS_core_arch_euk"/>
    <property type="match status" value="1"/>
</dbReference>
<proteinExistence type="inferred from homology"/>
<dbReference type="InterPro" id="IPR002314">
    <property type="entry name" value="aa-tRNA-synt_IIb"/>
</dbReference>
<dbReference type="InterPro" id="IPR033721">
    <property type="entry name" value="ProRS_core_arch_euk"/>
</dbReference>
<dbReference type="PANTHER" id="PTHR43382">
    <property type="entry name" value="PROLYL-TRNA SYNTHETASE"/>
    <property type="match status" value="1"/>
</dbReference>
<dbReference type="SUPFAM" id="SSF47060">
    <property type="entry name" value="S15/NS1 RNA-binding domain"/>
    <property type="match status" value="1"/>
</dbReference>
<dbReference type="STRING" id="2018661.A0A2A2KH51"/>
<feature type="coiled-coil region" evidence="9">
    <location>
        <begin position="390"/>
        <end position="417"/>
    </location>
</feature>
<name>A0A2A2KH51_9BILA</name>
<keyword evidence="14" id="KW-1185">Reference proteome</keyword>
<keyword evidence="9" id="KW-0175">Coiled coil</keyword>
<reference evidence="13 14" key="1">
    <citation type="journal article" date="2017" name="Curr. Biol.">
        <title>Genome architecture and evolution of a unichromosomal asexual nematode.</title>
        <authorList>
            <person name="Fradin H."/>
            <person name="Zegar C."/>
            <person name="Gutwein M."/>
            <person name="Lucas J."/>
            <person name="Kovtun M."/>
            <person name="Corcoran D."/>
            <person name="Baugh L.R."/>
            <person name="Kiontke K."/>
            <person name="Gunsalus K."/>
            <person name="Fitch D.H."/>
            <person name="Piano F."/>
        </authorList>
    </citation>
    <scope>NUCLEOTIDE SEQUENCE [LARGE SCALE GENOMIC DNA]</scope>
    <source>
        <strain evidence="13">PF1309</strain>
    </source>
</reference>
<dbReference type="GO" id="GO:0005524">
    <property type="term" value="F:ATP binding"/>
    <property type="evidence" value="ECO:0007669"/>
    <property type="project" value="UniProtKB-KW"/>
</dbReference>
<dbReference type="GO" id="GO:0017101">
    <property type="term" value="C:aminoacyl-tRNA synthetase multienzyme complex"/>
    <property type="evidence" value="ECO:0007669"/>
    <property type="project" value="TreeGrafter"/>
</dbReference>
<evidence type="ECO:0000256" key="6">
    <source>
        <dbReference type="ARBA" id="ARBA00023146"/>
    </source>
</evidence>
<dbReference type="InterPro" id="IPR004499">
    <property type="entry name" value="Pro-tRNA-ligase_IIa_arc-type"/>
</dbReference>
<feature type="domain" description="WHEP-TRS" evidence="12">
    <location>
        <begin position="3"/>
        <end position="60"/>
    </location>
</feature>
<organism evidence="13 14">
    <name type="scientific">Diploscapter pachys</name>
    <dbReference type="NCBI Taxonomy" id="2018661"/>
    <lineage>
        <taxon>Eukaryota</taxon>
        <taxon>Metazoa</taxon>
        <taxon>Ecdysozoa</taxon>
        <taxon>Nematoda</taxon>
        <taxon>Chromadorea</taxon>
        <taxon>Rhabditida</taxon>
        <taxon>Rhabditina</taxon>
        <taxon>Rhabditomorpha</taxon>
        <taxon>Rhabditoidea</taxon>
        <taxon>Rhabditidae</taxon>
        <taxon>Diploscapter</taxon>
    </lineage>
</organism>
<dbReference type="SUPFAM" id="SSF64586">
    <property type="entry name" value="C-terminal domain of ProRS"/>
    <property type="match status" value="1"/>
</dbReference>
<dbReference type="Pfam" id="PF00458">
    <property type="entry name" value="WHEP-TRS"/>
    <property type="match status" value="1"/>
</dbReference>
<evidence type="ECO:0000259" key="11">
    <source>
        <dbReference type="PROSITE" id="PS50862"/>
    </source>
</evidence>
<evidence type="ECO:0000256" key="5">
    <source>
        <dbReference type="ARBA" id="ARBA00022917"/>
    </source>
</evidence>
<dbReference type="Pfam" id="PF00587">
    <property type="entry name" value="tRNA-synt_2b"/>
    <property type="match status" value="1"/>
</dbReference>
<evidence type="ECO:0000313" key="14">
    <source>
        <dbReference type="Proteomes" id="UP000218231"/>
    </source>
</evidence>
<evidence type="ECO:0000256" key="2">
    <source>
        <dbReference type="ARBA" id="ARBA00022598"/>
    </source>
</evidence>
<dbReference type="FunFam" id="3.40.50.800:FF:000005">
    <property type="entry name" value="bifunctional glutamate/proline--tRNA ligase"/>
    <property type="match status" value="1"/>
</dbReference>
<dbReference type="EMBL" id="LIAE01008627">
    <property type="protein sequence ID" value="PAV73356.1"/>
    <property type="molecule type" value="Genomic_DNA"/>
</dbReference>
<comment type="caution">
    <text evidence="13">The sequence shown here is derived from an EMBL/GenBank/DDBJ whole genome shotgun (WGS) entry which is preliminary data.</text>
</comment>
<keyword evidence="5" id="KW-0648">Protein biosynthesis</keyword>
<dbReference type="InterPro" id="IPR000738">
    <property type="entry name" value="WHEP-TRS_dom"/>
</dbReference>
<feature type="region of interest" description="Disordered" evidence="10">
    <location>
        <begin position="52"/>
        <end position="90"/>
    </location>
</feature>
<dbReference type="NCBIfam" id="TIGR00408">
    <property type="entry name" value="proS_fam_I"/>
    <property type="match status" value="1"/>
</dbReference>
<dbReference type="FunFam" id="3.30.110.30:FF:000001">
    <property type="entry name" value="Bifunctional glutamate/proline--tRNA ligase"/>
    <property type="match status" value="1"/>
</dbReference>
<sequence>MVVAKELEEQIVQQGDEVRRLKSDKATSEEVKKEAIDKLLKLKLAYKEATGQDYAPAGGQGGGRQDKKKPEKKEEKKPQQQAAEGDGKKTKLGIEIKKDENYSEWYSQVITKAEMIEYYDVSGCYVLRPWSYAVWEHIQAWFDAGIKKLGVKNCYFPMFVSNAALEREKTHIADFAPEVAWVTRAGSSDLAEPIAIRPTSETVMYPSYRKWVQSHRDLPIKLNQWCNVVRWEFKHPTPFLRTREFLWQEGHTAFSNYKDAEKEVFDILDLYAGVYTDLMAVPVIKGRKSEKEKFAGGDFTTTVEAYVPCNGRGIQGATSHHLGQNFSKMFDISYEDPNSKDKLFAYQNSWGLSTRTIGAMIMIHGDDNGLVLPPRVAAVQAIVIPVGITAQTTEAQRDELNNAANEVVKQLMNVEVRAESDLRDNVSPGWKFNHWELKGVPIRIEIGPRDMKNNQVTAVIRFDGEKRAIKNEGLTGEIKSLLDDIHNRMYQKVKSLRDEHLKTTSNLEEFNKLLNDKCIILAPFCGEPSCEDEIKKASTRDEVDGSGQAQMGAKTLCIPLEQPKEALPDKCLLPSCSNKPKFFALFGRSY</sequence>
<dbReference type="SMART" id="SM00991">
    <property type="entry name" value="WHEP-TRS"/>
    <property type="match status" value="1"/>
</dbReference>
<dbReference type="InterPro" id="IPR016061">
    <property type="entry name" value="Pro-tRNA_ligase_II_C"/>
</dbReference>
<dbReference type="Pfam" id="PF09180">
    <property type="entry name" value="ProRS-C_1"/>
    <property type="match status" value="1"/>
</dbReference>
<dbReference type="OrthoDB" id="1350766at2759"/>
<dbReference type="InterPro" id="IPR004154">
    <property type="entry name" value="Anticodon-bd"/>
</dbReference>
<comment type="catalytic activity">
    <reaction evidence="8">
        <text>tRNA(Pro) + L-proline + ATP = L-prolyl-tRNA(Pro) + AMP + diphosphate</text>
        <dbReference type="Rhea" id="RHEA:14305"/>
        <dbReference type="Rhea" id="RHEA-COMP:9700"/>
        <dbReference type="Rhea" id="RHEA-COMP:9702"/>
        <dbReference type="ChEBI" id="CHEBI:30616"/>
        <dbReference type="ChEBI" id="CHEBI:33019"/>
        <dbReference type="ChEBI" id="CHEBI:60039"/>
        <dbReference type="ChEBI" id="CHEBI:78442"/>
        <dbReference type="ChEBI" id="CHEBI:78532"/>
        <dbReference type="ChEBI" id="CHEBI:456215"/>
        <dbReference type="EC" id="6.1.1.15"/>
    </reaction>
</comment>
<evidence type="ECO:0000256" key="8">
    <source>
        <dbReference type="ARBA" id="ARBA00047671"/>
    </source>
</evidence>
<dbReference type="Gene3D" id="3.40.50.800">
    <property type="entry name" value="Anticodon-binding domain"/>
    <property type="match status" value="1"/>
</dbReference>
<evidence type="ECO:0000256" key="4">
    <source>
        <dbReference type="ARBA" id="ARBA00022840"/>
    </source>
</evidence>
<dbReference type="CDD" id="cd00862">
    <property type="entry name" value="ProRS_anticodon_zinc"/>
    <property type="match status" value="1"/>
</dbReference>
<dbReference type="GO" id="GO:0006433">
    <property type="term" value="P:prolyl-tRNA aminoacylation"/>
    <property type="evidence" value="ECO:0007669"/>
    <property type="project" value="InterPro"/>
</dbReference>
<protein>
    <recommendedName>
        <fullName evidence="1">proline--tRNA ligase</fullName>
        <ecNumber evidence="1">6.1.1.15</ecNumber>
    </recommendedName>
    <alternativeName>
        <fullName evidence="7">Prolyl-tRNA synthetase</fullName>
    </alternativeName>
</protein>
<dbReference type="InterPro" id="IPR002316">
    <property type="entry name" value="Pro-tRNA-ligase_IIa"/>
</dbReference>
<dbReference type="InterPro" id="IPR006195">
    <property type="entry name" value="aa-tRNA-synth_II"/>
</dbReference>
<gene>
    <name evidence="13" type="ORF">WR25_18926</name>
</gene>
<dbReference type="SUPFAM" id="SSF52954">
    <property type="entry name" value="Class II aaRS ABD-related"/>
    <property type="match status" value="1"/>
</dbReference>
<feature type="compositionally biased region" description="Basic and acidic residues" evidence="10">
    <location>
        <begin position="64"/>
        <end position="78"/>
    </location>
</feature>
<dbReference type="EC" id="6.1.1.15" evidence="1"/>
<evidence type="ECO:0000259" key="12">
    <source>
        <dbReference type="PROSITE" id="PS51185"/>
    </source>
</evidence>
<dbReference type="PRINTS" id="PR01046">
    <property type="entry name" value="TRNASYNTHPRO"/>
</dbReference>
<dbReference type="PROSITE" id="PS51185">
    <property type="entry name" value="WHEP_TRS_2"/>
    <property type="match status" value="1"/>
</dbReference>
<feature type="domain" description="Aminoacyl-transfer RNA synthetases class-II family profile" evidence="11">
    <location>
        <begin position="123"/>
        <end position="373"/>
    </location>
</feature>
<dbReference type="HAMAP" id="MF_01571">
    <property type="entry name" value="Pro_tRNA_synth_type3"/>
    <property type="match status" value="1"/>
</dbReference>
<dbReference type="GO" id="GO:0004827">
    <property type="term" value="F:proline-tRNA ligase activity"/>
    <property type="evidence" value="ECO:0007669"/>
    <property type="project" value="UniProtKB-EC"/>
</dbReference>
<dbReference type="SMART" id="SM00946">
    <property type="entry name" value="ProRS-C_1"/>
    <property type="match status" value="1"/>
</dbReference>
<keyword evidence="3" id="KW-0547">Nucleotide-binding</keyword>
<evidence type="ECO:0000256" key="7">
    <source>
        <dbReference type="ARBA" id="ARBA00029731"/>
    </source>
</evidence>
<dbReference type="Pfam" id="PF03129">
    <property type="entry name" value="HGTP_anticodon"/>
    <property type="match status" value="1"/>
</dbReference>
<evidence type="ECO:0000256" key="9">
    <source>
        <dbReference type="SAM" id="Coils"/>
    </source>
</evidence>
<evidence type="ECO:0000256" key="3">
    <source>
        <dbReference type="ARBA" id="ARBA00022741"/>
    </source>
</evidence>
<dbReference type="Gene3D" id="3.30.110.30">
    <property type="entry name" value="C-terminal domain of ProRS"/>
    <property type="match status" value="1"/>
</dbReference>
<keyword evidence="2" id="KW-0436">Ligase</keyword>
<dbReference type="PROSITE" id="PS50862">
    <property type="entry name" value="AA_TRNA_LIGASE_II"/>
    <property type="match status" value="1"/>
</dbReference>
<dbReference type="Gene3D" id="1.10.287.10">
    <property type="entry name" value="S15/NS1, RNA-binding"/>
    <property type="match status" value="1"/>
</dbReference>
<dbReference type="Gene3D" id="3.30.930.10">
    <property type="entry name" value="Bira Bifunctional Protein, Domain 2"/>
    <property type="match status" value="1"/>
</dbReference>
<dbReference type="AlphaFoldDB" id="A0A2A2KH51"/>
<dbReference type="SUPFAM" id="SSF55681">
    <property type="entry name" value="Class II aaRS and biotin synthetases"/>
    <property type="match status" value="1"/>
</dbReference>
<evidence type="ECO:0000256" key="10">
    <source>
        <dbReference type="SAM" id="MobiDB-lite"/>
    </source>
</evidence>
<dbReference type="Proteomes" id="UP000218231">
    <property type="component" value="Unassembled WGS sequence"/>
</dbReference>
<dbReference type="InterPro" id="IPR017449">
    <property type="entry name" value="Pro-tRNA_synth_II"/>
</dbReference>
<dbReference type="InterPro" id="IPR045864">
    <property type="entry name" value="aa-tRNA-synth_II/BPL/LPL"/>
</dbReference>
<keyword evidence="6" id="KW-0030">Aminoacyl-tRNA synthetase</keyword>
<dbReference type="InterPro" id="IPR036621">
    <property type="entry name" value="Anticodon-bd_dom_sf"/>
</dbReference>